<evidence type="ECO:0000313" key="3">
    <source>
        <dbReference type="EMBL" id="CAE1166696.1"/>
    </source>
</evidence>
<keyword evidence="4" id="KW-1185">Reference proteome</keyword>
<dbReference type="EMBL" id="CAHIKZ030000290">
    <property type="protein sequence ID" value="CAE1166696.1"/>
    <property type="molecule type" value="Genomic_DNA"/>
</dbReference>
<name>A0A812B1N0_ACAPH</name>
<keyword evidence="1" id="KW-0812">Transmembrane</keyword>
<dbReference type="CDD" id="cd08544">
    <property type="entry name" value="Reeler"/>
    <property type="match status" value="1"/>
</dbReference>
<dbReference type="OrthoDB" id="347314at2759"/>
<feature type="transmembrane region" description="Helical" evidence="1">
    <location>
        <begin position="187"/>
        <end position="206"/>
    </location>
</feature>
<protein>
    <recommendedName>
        <fullName evidence="2">Reelin domain-containing protein</fullName>
    </recommendedName>
</protein>
<dbReference type="Pfam" id="PF02014">
    <property type="entry name" value="Reeler"/>
    <property type="match status" value="1"/>
</dbReference>
<dbReference type="InterPro" id="IPR002861">
    <property type="entry name" value="Reeler_dom"/>
</dbReference>
<accession>A0A812B1N0</accession>
<reference evidence="3" key="1">
    <citation type="submission" date="2021-01" db="EMBL/GenBank/DDBJ databases">
        <authorList>
            <person name="Li R."/>
            <person name="Bekaert M."/>
        </authorList>
    </citation>
    <scope>NUCLEOTIDE SEQUENCE</scope>
    <source>
        <strain evidence="3">Farmed</strain>
    </source>
</reference>
<proteinExistence type="predicted"/>
<keyword evidence="1" id="KW-0472">Membrane</keyword>
<dbReference type="Gene3D" id="2.60.40.4060">
    <property type="entry name" value="Reeler domain"/>
    <property type="match status" value="1"/>
</dbReference>
<dbReference type="Proteomes" id="UP000597762">
    <property type="component" value="Unassembled WGS sequence"/>
</dbReference>
<organism evidence="3 4">
    <name type="scientific">Acanthosepion pharaonis</name>
    <name type="common">Pharaoh cuttlefish</name>
    <name type="synonym">Sepia pharaonis</name>
    <dbReference type="NCBI Taxonomy" id="158019"/>
    <lineage>
        <taxon>Eukaryota</taxon>
        <taxon>Metazoa</taxon>
        <taxon>Spiralia</taxon>
        <taxon>Lophotrochozoa</taxon>
        <taxon>Mollusca</taxon>
        <taxon>Cephalopoda</taxon>
        <taxon>Coleoidea</taxon>
        <taxon>Decapodiformes</taxon>
        <taxon>Sepiida</taxon>
        <taxon>Sepiina</taxon>
        <taxon>Sepiidae</taxon>
        <taxon>Acanthosepion</taxon>
    </lineage>
</organism>
<gene>
    <name evidence="3" type="ORF">SPHA_9030</name>
</gene>
<dbReference type="InterPro" id="IPR042307">
    <property type="entry name" value="Reeler_sf"/>
</dbReference>
<evidence type="ECO:0000256" key="1">
    <source>
        <dbReference type="SAM" id="Phobius"/>
    </source>
</evidence>
<sequence length="212" mass="24776">MLVAVPNNTKIEDKSLGTFKLYDNEDVLQVAKQCNHTVIVHRFLLPKKGVYVMWKAPERGSGCVQFRATVIEEADLWYKDHGDLTKVICEEPSKLNSFSVNLAVFFFFFFFLFFFFFFFFFSSSSFFYSSSSTSSFFYSSSSSCYMESMIGMITQFLADYFLNVLSTTCATIQLLLLIFFCDIVKKLLFFFTFFSLLFFCKNYFYLASFLFV</sequence>
<dbReference type="PROSITE" id="PS51019">
    <property type="entry name" value="REELIN"/>
    <property type="match status" value="1"/>
</dbReference>
<feature type="transmembrane region" description="Helical" evidence="1">
    <location>
        <begin position="160"/>
        <end position="180"/>
    </location>
</feature>
<evidence type="ECO:0000259" key="2">
    <source>
        <dbReference type="PROSITE" id="PS51019"/>
    </source>
</evidence>
<feature type="transmembrane region" description="Helical" evidence="1">
    <location>
        <begin position="102"/>
        <end position="128"/>
    </location>
</feature>
<evidence type="ECO:0000313" key="4">
    <source>
        <dbReference type="Proteomes" id="UP000597762"/>
    </source>
</evidence>
<comment type="caution">
    <text evidence="3">The sequence shown here is derived from an EMBL/GenBank/DDBJ whole genome shotgun (WGS) entry which is preliminary data.</text>
</comment>
<keyword evidence="1" id="KW-1133">Transmembrane helix</keyword>
<feature type="domain" description="Reelin" evidence="2">
    <location>
        <begin position="1"/>
        <end position="101"/>
    </location>
</feature>
<dbReference type="AlphaFoldDB" id="A0A812B1N0"/>